<feature type="region of interest" description="Disordered" evidence="1">
    <location>
        <begin position="131"/>
        <end position="153"/>
    </location>
</feature>
<proteinExistence type="predicted"/>
<name>A0A261FMD7_9BIFI</name>
<evidence type="ECO:0000313" key="3">
    <source>
        <dbReference type="Proteomes" id="UP000216871"/>
    </source>
</evidence>
<sequence>MKPVPLLPRINLHLYASVFVQSSILLLDRGEVRVLPIAVCGRVCVDGFDACRAIGMAVTSGCLWDANAEYADMHLRPTGSLGRFPEQWRYSADSVMLGVGRKCIIGRNARASRNDVGRMCKKGDIAFASRRDTGVTPGASRAPYHAQGSMRVA</sequence>
<dbReference type="Proteomes" id="UP000216871">
    <property type="component" value="Unassembled WGS sequence"/>
</dbReference>
<accession>A0A261FMD7</accession>
<dbReference type="EMBL" id="MWWW01000008">
    <property type="protein sequence ID" value="OZG60350.1"/>
    <property type="molecule type" value="Genomic_DNA"/>
</dbReference>
<comment type="caution">
    <text evidence="2">The sequence shown here is derived from an EMBL/GenBank/DDBJ whole genome shotgun (WGS) entry which is preliminary data.</text>
</comment>
<gene>
    <name evidence="2" type="ORF">BMYO_0811</name>
</gene>
<reference evidence="2 3" key="1">
    <citation type="journal article" date="2017" name="BMC Genomics">
        <title>Comparative genomic and phylogenomic analyses of the Bifidobacteriaceae family.</title>
        <authorList>
            <person name="Lugli G.A."/>
            <person name="Milani C."/>
            <person name="Turroni F."/>
            <person name="Duranti S."/>
            <person name="Mancabelli L."/>
            <person name="Mangifesta M."/>
            <person name="Ferrario C."/>
            <person name="Modesto M."/>
            <person name="Mattarelli P."/>
            <person name="Jiri K."/>
            <person name="van Sinderen D."/>
            <person name="Ventura M."/>
        </authorList>
    </citation>
    <scope>NUCLEOTIDE SEQUENCE [LARGE SCALE GENOMIC DNA]</scope>
    <source>
        <strain evidence="2 3">DSM 100196</strain>
    </source>
</reference>
<organism evidence="2 3">
    <name type="scientific">Bifidobacterium myosotis</name>
    <dbReference type="NCBI Taxonomy" id="1630166"/>
    <lineage>
        <taxon>Bacteria</taxon>
        <taxon>Bacillati</taxon>
        <taxon>Actinomycetota</taxon>
        <taxon>Actinomycetes</taxon>
        <taxon>Bifidobacteriales</taxon>
        <taxon>Bifidobacteriaceae</taxon>
        <taxon>Bifidobacterium</taxon>
    </lineage>
</organism>
<evidence type="ECO:0000313" key="2">
    <source>
        <dbReference type="EMBL" id="OZG60350.1"/>
    </source>
</evidence>
<dbReference type="AlphaFoldDB" id="A0A261FMD7"/>
<evidence type="ECO:0000256" key="1">
    <source>
        <dbReference type="SAM" id="MobiDB-lite"/>
    </source>
</evidence>
<protein>
    <submittedName>
        <fullName evidence="2">Uncharacterized protein</fullName>
    </submittedName>
</protein>
<keyword evidence="3" id="KW-1185">Reference proteome</keyword>